<accession>A0ACC2S986</accession>
<name>A0ACC2S986_9FUNG</name>
<dbReference type="Proteomes" id="UP001165960">
    <property type="component" value="Unassembled WGS sequence"/>
</dbReference>
<evidence type="ECO:0000313" key="1">
    <source>
        <dbReference type="EMBL" id="KAJ9058957.1"/>
    </source>
</evidence>
<gene>
    <name evidence="1" type="ORF">DSO57_1007354</name>
</gene>
<organism evidence="1 2">
    <name type="scientific">Entomophthora muscae</name>
    <dbReference type="NCBI Taxonomy" id="34485"/>
    <lineage>
        <taxon>Eukaryota</taxon>
        <taxon>Fungi</taxon>
        <taxon>Fungi incertae sedis</taxon>
        <taxon>Zoopagomycota</taxon>
        <taxon>Entomophthoromycotina</taxon>
        <taxon>Entomophthoromycetes</taxon>
        <taxon>Entomophthorales</taxon>
        <taxon>Entomophthoraceae</taxon>
        <taxon>Entomophthora</taxon>
    </lineage>
</organism>
<dbReference type="EMBL" id="QTSX02005701">
    <property type="protein sequence ID" value="KAJ9058957.1"/>
    <property type="molecule type" value="Genomic_DNA"/>
</dbReference>
<proteinExistence type="predicted"/>
<keyword evidence="2" id="KW-1185">Reference proteome</keyword>
<reference evidence="1" key="1">
    <citation type="submission" date="2022-04" db="EMBL/GenBank/DDBJ databases">
        <title>Genome of the entomopathogenic fungus Entomophthora muscae.</title>
        <authorList>
            <person name="Elya C."/>
            <person name="Lovett B.R."/>
            <person name="Lee E."/>
            <person name="Macias A.M."/>
            <person name="Hajek A.E."/>
            <person name="De Bivort B.L."/>
            <person name="Kasson M.T."/>
            <person name="De Fine Licht H.H."/>
            <person name="Stajich J.E."/>
        </authorList>
    </citation>
    <scope>NUCLEOTIDE SEQUENCE</scope>
    <source>
        <strain evidence="1">Berkeley</strain>
    </source>
</reference>
<evidence type="ECO:0000313" key="2">
    <source>
        <dbReference type="Proteomes" id="UP001165960"/>
    </source>
</evidence>
<comment type="caution">
    <text evidence="1">The sequence shown here is derived from an EMBL/GenBank/DDBJ whole genome shotgun (WGS) entry which is preliminary data.</text>
</comment>
<sequence length="275" mass="30549">MERSLAEKLGVPIQGNSQLVTLGNKTTDLSHKCEEFVSLKLNKRLLPTRFHVMEKLPKPVVIGFERWVDHQLNLDYKNHQVTVTHESQTLVVPCLNTQQTPELNNIIMESCKAEIPNFLKPWDSVFSKEEATALPKHSQFDHAIDLLPRTVNSLPPLALDCSIFPCCTKKGSKTPTKPLNSLNDLAHTVDERFVLAYPAEPLPLVAPSWEETLVNLDYLLAWYRPLLKTIRAGQSEAAALALSNTSEFQMTSASSSQSDLTAEIGMKPSSPPAPA</sequence>
<protein>
    <submittedName>
        <fullName evidence="1">Uncharacterized protein</fullName>
    </submittedName>
</protein>